<evidence type="ECO:0000259" key="3">
    <source>
        <dbReference type="Pfam" id="PF20155"/>
    </source>
</evidence>
<feature type="coiled-coil region" evidence="1">
    <location>
        <begin position="630"/>
        <end position="663"/>
    </location>
</feature>
<dbReference type="OrthoDB" id="7996304at2"/>
<evidence type="ECO:0000256" key="1">
    <source>
        <dbReference type="SAM" id="Coils"/>
    </source>
</evidence>
<dbReference type="RefSeq" id="WP_101265988.1">
    <property type="nucleotide sequence ID" value="NZ_NWTK01000005.1"/>
</dbReference>
<dbReference type="Proteomes" id="UP000233597">
    <property type="component" value="Unassembled WGS sequence"/>
</dbReference>
<dbReference type="AlphaFoldDB" id="A0A2N3KUY8"/>
<dbReference type="InterPro" id="IPR013491">
    <property type="entry name" value="Tape_meas_N"/>
</dbReference>
<evidence type="ECO:0000313" key="5">
    <source>
        <dbReference type="Proteomes" id="UP000233597"/>
    </source>
</evidence>
<evidence type="ECO:0000256" key="2">
    <source>
        <dbReference type="SAM" id="MobiDB-lite"/>
    </source>
</evidence>
<feature type="coiled-coil region" evidence="1">
    <location>
        <begin position="371"/>
        <end position="438"/>
    </location>
</feature>
<gene>
    <name evidence="4" type="ORF">COO20_09735</name>
</gene>
<keyword evidence="1" id="KW-0175">Coiled coil</keyword>
<dbReference type="EMBL" id="NWTK01000005">
    <property type="protein sequence ID" value="PKR54401.1"/>
    <property type="molecule type" value="Genomic_DNA"/>
</dbReference>
<proteinExistence type="predicted"/>
<feature type="domain" description="Tape measure protein N-terminal" evidence="3">
    <location>
        <begin position="77"/>
        <end position="247"/>
    </location>
</feature>
<name>A0A2N3KUY8_9PROT</name>
<reference evidence="4 5" key="1">
    <citation type="submission" date="2017-09" db="EMBL/GenBank/DDBJ databases">
        <title>Biodiversity and function of Thalassospira species in the particle-attached aromatic-hydrocarbon-degrading consortia from the surface seawater of the South China Sea.</title>
        <authorList>
            <person name="Dong C."/>
            <person name="Liu R."/>
            <person name="Shao Z."/>
        </authorList>
    </citation>
    <scope>NUCLEOTIDE SEQUENCE [LARGE SCALE GENOMIC DNA]</scope>
    <source>
        <strain evidence="4 5">CSC1P2</strain>
    </source>
</reference>
<evidence type="ECO:0000313" key="4">
    <source>
        <dbReference type="EMBL" id="PKR54401.1"/>
    </source>
</evidence>
<dbReference type="Pfam" id="PF20155">
    <property type="entry name" value="TMP_3"/>
    <property type="match status" value="1"/>
</dbReference>
<sequence>MAASESVAIRLSLKDGETVRRALLGLGKDGQAALGRIEKSALSGSSALTGLGTSARSVIGILGTFGVGFSVAQIASGIAEINTQFQDMRSALKVATGSVAAADAAFANLRVFAKETPFQLSEVTTAFIRLKNLGLDPSVEAIRAYGDIASSFNGKSVMDFIEAVADATTGEFERLKEFGIRASAQGDQVAFTFRGVTTEIGKNAAEIEKYLQDLARTNFGGAMAEKMQNLSGRFSNLKDAIDNLYVTIGEGGGISVMAAALDLATDAVNGLTENLSSVVDVLALLGAIASGRLLAPMVAGFGEAVIAARLATAENLRYQATLARMAGASRVVAVGMTAFGTATRLASGALALLGGPVGAAITVLTGAIYLLSTSQSEAEKAADEHKEAIERLNGVLESGNSLASKAAENARAETKERLAAAIATSEQAKAELKLVQARLAKPNQNGVLGGPVGAQSREIVLESQINAADKQIADLKDVLDKLEGRKPVATTSDSPGSGGGVSSGNDDADKVASVIEKLKFQQDQLARTSREQAIYNALQEAGLKDGDAAAQKIRDVAGAYYDAQQAIADLNEKAKAEDDARTKIDENIAALAQENALLRVQGVEREKLRAILEAEAIAREGGIELSDVQRAQIEKQVGDLERLRKAENETAEAARDARQFSRDFGSVISRSFEDAIISGEKFGDVLKSLEQDIARIILRMAVTKPLENAISGINWGGLFSSVGSSFFGGAGGSSAAGAGATFGTTYTAGIYHSGGNVGSGGRSRSVGAGVFDSAPRLHGGGSVGLAHNERPIIALDDERVLTKAQQQNMAETLRSLARMAGNGGENKPSETVNYSPVVNVDARGSTMTAAELRAIVDQSVNQSVAKVRDLQRRRGSAKI</sequence>
<feature type="region of interest" description="Disordered" evidence="2">
    <location>
        <begin position="486"/>
        <end position="506"/>
    </location>
</feature>
<organism evidence="4 5">
    <name type="scientific">Thalassospira marina</name>
    <dbReference type="NCBI Taxonomy" id="2048283"/>
    <lineage>
        <taxon>Bacteria</taxon>
        <taxon>Pseudomonadati</taxon>
        <taxon>Pseudomonadota</taxon>
        <taxon>Alphaproteobacteria</taxon>
        <taxon>Rhodospirillales</taxon>
        <taxon>Thalassospiraceae</taxon>
        <taxon>Thalassospira</taxon>
    </lineage>
</organism>
<protein>
    <recommendedName>
        <fullName evidence="3">Tape measure protein N-terminal domain-containing protein</fullName>
    </recommendedName>
</protein>
<accession>A0A2N3KUY8</accession>
<comment type="caution">
    <text evidence="4">The sequence shown here is derived from an EMBL/GenBank/DDBJ whole genome shotgun (WGS) entry which is preliminary data.</text>
</comment>